<dbReference type="EMBL" id="CP025791">
    <property type="protein sequence ID" value="AUP79408.1"/>
    <property type="molecule type" value="Genomic_DNA"/>
</dbReference>
<dbReference type="Gene3D" id="2.170.130.10">
    <property type="entry name" value="TonB-dependent receptor, plug domain"/>
    <property type="match status" value="1"/>
</dbReference>
<dbReference type="Pfam" id="PF07715">
    <property type="entry name" value="Plug"/>
    <property type="match status" value="1"/>
</dbReference>
<evidence type="ECO:0000256" key="4">
    <source>
        <dbReference type="RuleBase" id="RU003357"/>
    </source>
</evidence>
<evidence type="ECO:0000256" key="1">
    <source>
        <dbReference type="ARBA" id="ARBA00004442"/>
    </source>
</evidence>
<dbReference type="OrthoDB" id="9758472at2"/>
<comment type="subcellular location">
    <subcellularLocation>
        <location evidence="1 4">Cell outer membrane</location>
    </subcellularLocation>
</comment>
<gene>
    <name evidence="8" type="ORF">C1H87_12090</name>
</gene>
<dbReference type="InterPro" id="IPR032508">
    <property type="entry name" value="FecR_C"/>
</dbReference>
<reference evidence="8 9" key="1">
    <citation type="submission" date="2018-01" db="EMBL/GenBank/DDBJ databases">
        <title>Complete genome sequence of Flavivirga eckloniae ECD14 isolated from seaweed Ecklonia cava.</title>
        <authorList>
            <person name="Lee J.H."/>
            <person name="Baik K.S."/>
            <person name="Seong C.N."/>
        </authorList>
    </citation>
    <scope>NUCLEOTIDE SEQUENCE [LARGE SCALE GENOMIC DNA]</scope>
    <source>
        <strain evidence="8 9">ECD14</strain>
    </source>
</reference>
<name>A0A2K9PRG8_9FLAO</name>
<evidence type="ECO:0000259" key="5">
    <source>
        <dbReference type="Pfam" id="PF00593"/>
    </source>
</evidence>
<dbReference type="GO" id="GO:0009279">
    <property type="term" value="C:cell outer membrane"/>
    <property type="evidence" value="ECO:0007669"/>
    <property type="project" value="UniProtKB-SubCell"/>
</dbReference>
<keyword evidence="4" id="KW-0798">TonB box</keyword>
<evidence type="ECO:0000313" key="8">
    <source>
        <dbReference type="EMBL" id="AUP79408.1"/>
    </source>
</evidence>
<dbReference type="AlphaFoldDB" id="A0A2K9PRG8"/>
<dbReference type="KEGG" id="fek:C1H87_12090"/>
<proteinExistence type="inferred from homology"/>
<dbReference type="Pfam" id="PF16344">
    <property type="entry name" value="FecR_C"/>
    <property type="match status" value="1"/>
</dbReference>
<feature type="domain" description="TonB-dependent receptor plug" evidence="6">
    <location>
        <begin position="145"/>
        <end position="220"/>
    </location>
</feature>
<dbReference type="InterPro" id="IPR036942">
    <property type="entry name" value="Beta-barrel_TonB_sf"/>
</dbReference>
<dbReference type="SUPFAM" id="SSF56935">
    <property type="entry name" value="Porins"/>
    <property type="match status" value="1"/>
</dbReference>
<feature type="domain" description="Protein FecR C-terminal" evidence="7">
    <location>
        <begin position="25"/>
        <end position="92"/>
    </location>
</feature>
<accession>A0A2K9PRG8</accession>
<dbReference type="InterPro" id="IPR000531">
    <property type="entry name" value="Beta-barrel_TonB"/>
</dbReference>
<dbReference type="Gene3D" id="3.55.50.30">
    <property type="match status" value="1"/>
</dbReference>
<dbReference type="InterPro" id="IPR012910">
    <property type="entry name" value="Plug_dom"/>
</dbReference>
<keyword evidence="3" id="KW-0998">Cell outer membrane</keyword>
<comment type="similarity">
    <text evidence="4">Belongs to the TonB-dependent receptor family.</text>
</comment>
<dbReference type="Gene3D" id="2.40.170.20">
    <property type="entry name" value="TonB-dependent receptor, beta-barrel domain"/>
    <property type="match status" value="1"/>
</dbReference>
<protein>
    <submittedName>
        <fullName evidence="8">Uncharacterized protein</fullName>
    </submittedName>
</protein>
<keyword evidence="2 4" id="KW-0472">Membrane</keyword>
<dbReference type="Proteomes" id="UP000235826">
    <property type="component" value="Chromosome"/>
</dbReference>
<evidence type="ECO:0000259" key="7">
    <source>
        <dbReference type="Pfam" id="PF16344"/>
    </source>
</evidence>
<feature type="domain" description="TonB-dependent receptor-like beta-barrel" evidence="5">
    <location>
        <begin position="337"/>
        <end position="744"/>
    </location>
</feature>
<organism evidence="8 9">
    <name type="scientific">Flavivirga eckloniae</name>
    <dbReference type="NCBI Taxonomy" id="1803846"/>
    <lineage>
        <taxon>Bacteria</taxon>
        <taxon>Pseudomonadati</taxon>
        <taxon>Bacteroidota</taxon>
        <taxon>Flavobacteriia</taxon>
        <taxon>Flavobacteriales</taxon>
        <taxon>Flavobacteriaceae</taxon>
        <taxon>Flavivirga</taxon>
    </lineage>
</organism>
<evidence type="ECO:0000256" key="3">
    <source>
        <dbReference type="ARBA" id="ARBA00023237"/>
    </source>
</evidence>
<evidence type="ECO:0000256" key="2">
    <source>
        <dbReference type="ARBA" id="ARBA00023136"/>
    </source>
</evidence>
<dbReference type="InterPro" id="IPR037066">
    <property type="entry name" value="Plug_dom_sf"/>
</dbReference>
<dbReference type="RefSeq" id="WP_102756063.1">
    <property type="nucleotide sequence ID" value="NZ_CP025791.1"/>
</dbReference>
<dbReference type="Pfam" id="PF00593">
    <property type="entry name" value="TonB_dep_Rec_b-barrel"/>
    <property type="match status" value="1"/>
</dbReference>
<keyword evidence="9" id="KW-1185">Reference proteome</keyword>
<evidence type="ECO:0000313" key="9">
    <source>
        <dbReference type="Proteomes" id="UP000235826"/>
    </source>
</evidence>
<sequence>MKLILTVFIIICSLLQAFSQKRASFLYSNTPLNYVIVELEKEFNIKLSFNSKLVENQSVTFQGKGVLLDDVLQFIEEQTGIKFFKVSERYYILKQKNPRDLTTTQRLNEVVINEYFTSGISKKLNGSITLTPSSLGILPGLTEPDVLQSLQLLPGIQSPSETASGLYVRGGTPDQNLILWDGIKMYHSGHFFGMISSFNPYITENVKFYTGGTKARYGSKISSVIDITSSNKIPKKVEGGFGFNMMHSDLYIKIPVAKKIALIASARRSFTDFFESITFKNISKRVFQNTKITDGKRSTQGYQVNHLIERFYFSDYTIKGIIKPNDNNEIVVSNLYTRNELDNEFSSLLNVFISDNIDINNRGTSFSWNHKYSKTFSHAFRSYYSNFDLEYNGSTYEGQVGVISYDTTKKNAVRDIGMSFDTNWEINKKNELGIGYQFTSNEIGYELGYRDLTPTGEFEIESIGNTNLNNNHAFYADYQYKNDDKLIINTGLRTNYMSAFKRLYFEPRLHLDFKIAPHLRFKSSLEKLHQEVSQIVEFQTKDFGLENQVWVLSNRKDIPVLKSFQITSGFSFSKKGWNVDVDGYAKRVDGLTSLTKGFENEENKHFFKGKSDVLGLDVLVKKKIDNYRTCLSYSITDNQFTFEGINGGAPFPGNFDIRHNFTWTHSYLWNNFNFSLGWNLRTGTPYTKAISFLEENNNIEIDYSKTNAYRLPNYSRLDFSTTYKFNFSKNEKWRAKLGLSVLNITGRKNFLGKSYKTINFTANGEKFSVFQEINKSSLGIIPNLSFRLEF</sequence>
<evidence type="ECO:0000259" key="6">
    <source>
        <dbReference type="Pfam" id="PF07715"/>
    </source>
</evidence>